<accession>A0A0F9WQX0</accession>
<dbReference type="InterPro" id="IPR006594">
    <property type="entry name" value="LisH"/>
</dbReference>
<dbReference type="Proteomes" id="UP000034350">
    <property type="component" value="Unassembled WGS sequence"/>
</dbReference>
<organism evidence="1 2">
    <name type="scientific">Vairimorpha ceranae</name>
    <dbReference type="NCBI Taxonomy" id="40302"/>
    <lineage>
        <taxon>Eukaryota</taxon>
        <taxon>Fungi</taxon>
        <taxon>Fungi incertae sedis</taxon>
        <taxon>Microsporidia</taxon>
        <taxon>Nosematidae</taxon>
        <taxon>Vairimorpha</taxon>
    </lineage>
</organism>
<dbReference type="VEuPathDB" id="MicrosporidiaDB:NCER_101843"/>
<dbReference type="SMART" id="SM00667">
    <property type="entry name" value="LisH"/>
    <property type="match status" value="1"/>
</dbReference>
<reference evidence="1 2" key="1">
    <citation type="journal article" date="2015" name="Environ. Microbiol.">
        <title>Genome analyses suggest the presence of polyploidy and recent human-driven expansions in eight global populations of the honeybee pathogen Nosema ceranae.</title>
        <authorList>
            <person name="Pelin A."/>
            <person name="Selman M."/>
            <person name="Aris-Brosou S."/>
            <person name="Farinelli L."/>
            <person name="Corradi N."/>
        </authorList>
    </citation>
    <scope>NUCLEOTIDE SEQUENCE [LARGE SCALE GENOMIC DNA]</scope>
    <source>
        <strain evidence="1 2">PA08 1199</strain>
    </source>
</reference>
<dbReference type="VEuPathDB" id="MicrosporidiaDB:AAJ76_2400016468"/>
<evidence type="ECO:0000313" key="1">
    <source>
        <dbReference type="EMBL" id="KKO75318.1"/>
    </source>
</evidence>
<dbReference type="Pfam" id="PF08513">
    <property type="entry name" value="LisH"/>
    <property type="match status" value="1"/>
</dbReference>
<keyword evidence="2" id="KW-1185">Reference proteome</keyword>
<name>A0A0F9WQX0_9MICR</name>
<dbReference type="RefSeq" id="XP_024331060.1">
    <property type="nucleotide sequence ID" value="XM_024474743.1"/>
</dbReference>
<comment type="caution">
    <text evidence="1">The sequence shown here is derived from an EMBL/GenBank/DDBJ whole genome shotgun (WGS) entry which is preliminary data.</text>
</comment>
<sequence length="484" mass="56489">MIKLAKSEINSLILNYFKQESFIYTAFVFKNESKDDLKNIRHDISLEKILTYGLQYMYGVEHFKDGKVKVCNNTFSLDRLHLCDVVVKKKRKIKDTKEDIFDKTNSSSEENKNYFEDFKMKNKKIDFVEKQTNSLCKKEKNINKLSDCINVNILQDNELLEMQKIEQEKIKKIEYQPVLLEKKSSIEIRLDVKSLAPCKPCNIATIYDEYLYLYDKQSSSLYTFKFGSFIGIKNIIFDKMLFVDDILVMYDSNKIVFYNTFNLKSKSVLNNCLKIFYDGVKFICLNLDGTISYYSRDGIKTGSNIFIFYDIASGCFIENILFIWNNTGKVCMVNTKSQDIHYFSYIGKSVLSHSISEGVLYLCHVDVIGSYDSTKKCECKIFNNEMTGICAIKNNLFAFKDNIISVYKNEEIENVYKVEENIRQILQFNDYILIVFNSSLGFYSQNLEFIYSYSFSDDIEDLSIFNKEICILLVNQSPLLLCLL</sequence>
<evidence type="ECO:0000313" key="2">
    <source>
        <dbReference type="Proteomes" id="UP000034350"/>
    </source>
</evidence>
<dbReference type="EMBL" id="JPQZ01000024">
    <property type="protein sequence ID" value="KKO75318.1"/>
    <property type="molecule type" value="Genomic_DNA"/>
</dbReference>
<gene>
    <name evidence="1" type="ORF">AAJ76_2400016468</name>
</gene>
<dbReference type="AlphaFoldDB" id="A0A0F9WQX0"/>
<proteinExistence type="predicted"/>
<dbReference type="VEuPathDB" id="MicrosporidiaDB:G9O61_00g003170"/>
<protein>
    <submittedName>
        <fullName evidence="1">Anti-telomeric silencing</fullName>
    </submittedName>
</protein>
<dbReference type="PROSITE" id="PS50896">
    <property type="entry name" value="LISH"/>
    <property type="match status" value="1"/>
</dbReference>
<dbReference type="GeneID" id="36319670"/>
<dbReference type="Gene3D" id="1.20.960.30">
    <property type="match status" value="1"/>
</dbReference>
<dbReference type="OrthoDB" id="1367865at2759"/>
<dbReference type="SUPFAM" id="SSF117289">
    <property type="entry name" value="Nucleoporin domain"/>
    <property type="match status" value="1"/>
</dbReference>